<evidence type="ECO:0000313" key="2">
    <source>
        <dbReference type="Proteomes" id="UP000822688"/>
    </source>
</evidence>
<name>A0A8T0GPC6_CERPU</name>
<proteinExistence type="predicted"/>
<organism evidence="1 2">
    <name type="scientific">Ceratodon purpureus</name>
    <name type="common">Fire moss</name>
    <name type="synonym">Dicranum purpureum</name>
    <dbReference type="NCBI Taxonomy" id="3225"/>
    <lineage>
        <taxon>Eukaryota</taxon>
        <taxon>Viridiplantae</taxon>
        <taxon>Streptophyta</taxon>
        <taxon>Embryophyta</taxon>
        <taxon>Bryophyta</taxon>
        <taxon>Bryophytina</taxon>
        <taxon>Bryopsida</taxon>
        <taxon>Dicranidae</taxon>
        <taxon>Pseudoditrichales</taxon>
        <taxon>Ditrichaceae</taxon>
        <taxon>Ceratodon</taxon>
    </lineage>
</organism>
<sequence length="498" mass="54245">MIPLVLALLDGRQIMAEEVTAEEVTAEQVTFVNQNTKSCKVFLFGPSKNRVRVANVLAAFQASQAFLPGDNLLEANDEGLSMHTFAAGATYNLTTIVPQGDLSSVIVRAVAEGFSTFTPVIDGMKSMLLERLSATRAASRINREDLGSLRTALGILGPTPECDASSSTYPLATLLGNETSAGAETFCDDRYEVQQEEQYIKVLKACIPENANRARKLEWKSATGRKLRKTFEGVEFPVSASNDVVLCVRRYSEMFELGALLGVELKKKLTWQGLRQAEVEFYLWSEQSIFPYVQLITDMEHGGVAIYCREGRDVRILPLESMEGVRRFLKEFGNSLPPDLGQDDSTSGRLVCPDSLSAPARKKFKSSDLGVNSTGQQQDTSQTAGQVASWSMAARWKNNLHDVGNMRDLDDFGDFAQEVLELLAPGANLEGGLILGTLTPAKLALSSSLGNINPGNGIILRAKQKEISDFSQEVFEALAGANPSCLSPLISPPLHCYT</sequence>
<comment type="caution">
    <text evidence="1">The sequence shown here is derived from an EMBL/GenBank/DDBJ whole genome shotgun (WGS) entry which is preliminary data.</text>
</comment>
<gene>
    <name evidence="1" type="ORF">KC19_9G019800</name>
</gene>
<evidence type="ECO:0000313" key="1">
    <source>
        <dbReference type="EMBL" id="KAG0560860.1"/>
    </source>
</evidence>
<accession>A0A8T0GPC6</accession>
<dbReference type="EMBL" id="CM026430">
    <property type="protein sequence ID" value="KAG0560860.1"/>
    <property type="molecule type" value="Genomic_DNA"/>
</dbReference>
<protein>
    <submittedName>
        <fullName evidence="1">Uncharacterized protein</fullName>
    </submittedName>
</protein>
<dbReference type="Proteomes" id="UP000822688">
    <property type="component" value="Chromosome 9"/>
</dbReference>
<dbReference type="AlphaFoldDB" id="A0A8T0GPC6"/>
<keyword evidence="2" id="KW-1185">Reference proteome</keyword>
<reference evidence="1" key="1">
    <citation type="submission" date="2020-06" db="EMBL/GenBank/DDBJ databases">
        <title>WGS assembly of Ceratodon purpureus strain R40.</title>
        <authorList>
            <person name="Carey S.B."/>
            <person name="Jenkins J."/>
            <person name="Shu S."/>
            <person name="Lovell J.T."/>
            <person name="Sreedasyam A."/>
            <person name="Maumus F."/>
            <person name="Tiley G.P."/>
            <person name="Fernandez-Pozo N."/>
            <person name="Barry K."/>
            <person name="Chen C."/>
            <person name="Wang M."/>
            <person name="Lipzen A."/>
            <person name="Daum C."/>
            <person name="Saski C.A."/>
            <person name="Payton A.C."/>
            <person name="Mcbreen J.C."/>
            <person name="Conrad R.E."/>
            <person name="Kollar L.M."/>
            <person name="Olsson S."/>
            <person name="Huttunen S."/>
            <person name="Landis J.B."/>
            <person name="Wickett N.J."/>
            <person name="Johnson M.G."/>
            <person name="Rensing S.A."/>
            <person name="Grimwood J."/>
            <person name="Schmutz J."/>
            <person name="Mcdaniel S.F."/>
        </authorList>
    </citation>
    <scope>NUCLEOTIDE SEQUENCE</scope>
    <source>
        <strain evidence="1">R40</strain>
    </source>
</reference>